<proteinExistence type="predicted"/>
<dbReference type="RefSeq" id="WP_108735894.1">
    <property type="nucleotide sequence ID" value="NZ_CP020919.1"/>
</dbReference>
<dbReference type="KEGG" id="fki:FK004_02890"/>
<organism evidence="2 3">
    <name type="scientific">Flavobacterium kingsejongi</name>
    <dbReference type="NCBI Taxonomy" id="1678728"/>
    <lineage>
        <taxon>Bacteria</taxon>
        <taxon>Pseudomonadati</taxon>
        <taxon>Bacteroidota</taxon>
        <taxon>Flavobacteriia</taxon>
        <taxon>Flavobacteriales</taxon>
        <taxon>Flavobacteriaceae</taxon>
        <taxon>Flavobacterium</taxon>
    </lineage>
</organism>
<protein>
    <submittedName>
        <fullName evidence="2">Uncharacterized protein</fullName>
    </submittedName>
</protein>
<accession>A0A2S1LKE4</accession>
<keyword evidence="1" id="KW-1133">Transmembrane helix</keyword>
<dbReference type="EMBL" id="CP020919">
    <property type="protein sequence ID" value="AWG24242.1"/>
    <property type="molecule type" value="Genomic_DNA"/>
</dbReference>
<keyword evidence="1" id="KW-0472">Membrane</keyword>
<sequence>MAYIITIIAAFIFLLLSAFIANSIRFEGGSRPKDPQKRKMWFWIVAVLNPIITFLVGYCVFMPKDAGRMATHEYLQALSIGTGVGFILYILLGFLLSKLFRTGKIGNWF</sequence>
<gene>
    <name evidence="2" type="ORF">FK004_02890</name>
</gene>
<evidence type="ECO:0000256" key="1">
    <source>
        <dbReference type="SAM" id="Phobius"/>
    </source>
</evidence>
<keyword evidence="3" id="KW-1185">Reference proteome</keyword>
<dbReference type="AlphaFoldDB" id="A0A2S1LKE4"/>
<reference evidence="2 3" key="1">
    <citation type="submission" date="2017-04" db="EMBL/GenBank/DDBJ databases">
        <title>Complete genome sequence of Flavobacterium kingsejong AJ004.</title>
        <authorList>
            <person name="Lee P.C."/>
        </authorList>
    </citation>
    <scope>NUCLEOTIDE SEQUENCE [LARGE SCALE GENOMIC DNA]</scope>
    <source>
        <strain evidence="2 3">AJ004</strain>
    </source>
</reference>
<dbReference type="Proteomes" id="UP000244677">
    <property type="component" value="Chromosome"/>
</dbReference>
<name>A0A2S1LKE4_9FLAO</name>
<evidence type="ECO:0000313" key="3">
    <source>
        <dbReference type="Proteomes" id="UP000244677"/>
    </source>
</evidence>
<dbReference type="OrthoDB" id="674805at2"/>
<evidence type="ECO:0000313" key="2">
    <source>
        <dbReference type="EMBL" id="AWG24242.1"/>
    </source>
</evidence>
<keyword evidence="1" id="KW-0812">Transmembrane</keyword>
<feature type="transmembrane region" description="Helical" evidence="1">
    <location>
        <begin position="74"/>
        <end position="96"/>
    </location>
</feature>
<feature type="transmembrane region" description="Helical" evidence="1">
    <location>
        <begin position="40"/>
        <end position="62"/>
    </location>
</feature>